<reference evidence="1" key="2">
    <citation type="submission" date="2025-08" db="UniProtKB">
        <authorList>
            <consortium name="Ensembl"/>
        </authorList>
    </citation>
    <scope>IDENTIFICATION</scope>
</reference>
<accession>A0A8I3WX90</accession>
<name>A0A8I3WX90_CALJA</name>
<reference evidence="1" key="3">
    <citation type="submission" date="2025-09" db="UniProtKB">
        <authorList>
            <consortium name="Ensembl"/>
        </authorList>
    </citation>
    <scope>IDENTIFICATION</scope>
</reference>
<dbReference type="Proteomes" id="UP000008225">
    <property type="component" value="Chromosome 6"/>
</dbReference>
<organism evidence="1 2">
    <name type="scientific">Callithrix jacchus</name>
    <name type="common">White-tufted-ear marmoset</name>
    <name type="synonym">Simia Jacchus</name>
    <dbReference type="NCBI Taxonomy" id="9483"/>
    <lineage>
        <taxon>Eukaryota</taxon>
        <taxon>Metazoa</taxon>
        <taxon>Chordata</taxon>
        <taxon>Craniata</taxon>
        <taxon>Vertebrata</taxon>
        <taxon>Euteleostomi</taxon>
        <taxon>Mammalia</taxon>
        <taxon>Eutheria</taxon>
        <taxon>Euarchontoglires</taxon>
        <taxon>Primates</taxon>
        <taxon>Haplorrhini</taxon>
        <taxon>Platyrrhini</taxon>
        <taxon>Cebidae</taxon>
        <taxon>Callitrichinae</taxon>
        <taxon>Callithrix</taxon>
        <taxon>Callithrix</taxon>
    </lineage>
</organism>
<dbReference type="GeneTree" id="ENSGT01130000278632"/>
<sequence>MWFSFYLCPISLHFFGVLSYTCTYLRNGHKQEVWRMLRSRDRDHTGQHGETLSLLKIQKKISWVWWRMPVIPATQEAEAGELPEPRRWRLRLAKIAPFHSSLGNKSKTPSKKKKKKSLAYSIPENLIISACDPVLTSSTQHRTCTLMY</sequence>
<dbReference type="Ensembl" id="ENSCJAT00000139232.1">
    <property type="protein sequence ID" value="ENSCJAP00000083426.1"/>
    <property type="gene ID" value="ENSCJAG00000073541.1"/>
</dbReference>
<evidence type="ECO:0000313" key="2">
    <source>
        <dbReference type="Proteomes" id="UP000008225"/>
    </source>
</evidence>
<protein>
    <submittedName>
        <fullName evidence="1">Uncharacterized protein</fullName>
    </submittedName>
</protein>
<evidence type="ECO:0000313" key="1">
    <source>
        <dbReference type="Ensembl" id="ENSCJAP00000083426.1"/>
    </source>
</evidence>
<dbReference type="AlphaFoldDB" id="A0A8I3WX90"/>
<keyword evidence="2" id="KW-1185">Reference proteome</keyword>
<reference evidence="1 2" key="1">
    <citation type="submission" date="2009-03" db="EMBL/GenBank/DDBJ databases">
        <authorList>
            <person name="Warren W."/>
            <person name="Ye L."/>
            <person name="Minx P."/>
            <person name="Worley K."/>
            <person name="Gibbs R."/>
            <person name="Wilson R.K."/>
        </authorList>
    </citation>
    <scope>NUCLEOTIDE SEQUENCE [LARGE SCALE GENOMIC DNA]</scope>
</reference>
<proteinExistence type="predicted"/>